<protein>
    <recommendedName>
        <fullName evidence="17">Malonyl-CoA decarboxylase, mitochondrial</fullName>
        <ecNumber evidence="16">4.1.1.9</ecNumber>
    </recommendedName>
</protein>
<evidence type="ECO:0000256" key="13">
    <source>
        <dbReference type="ARBA" id="ARBA00023239"/>
    </source>
</evidence>
<feature type="compositionally biased region" description="Low complexity" evidence="18">
    <location>
        <begin position="29"/>
        <end position="41"/>
    </location>
</feature>
<feature type="region of interest" description="Disordered" evidence="18">
    <location>
        <begin position="25"/>
        <end position="44"/>
    </location>
</feature>
<keyword evidence="10" id="KW-0496">Mitochondrion</keyword>
<evidence type="ECO:0000256" key="4">
    <source>
        <dbReference type="ARBA" id="ARBA00022490"/>
    </source>
</evidence>
<dbReference type="InterPro" id="IPR042303">
    <property type="entry name" value="Malonyl_CoA_deC_C_sf"/>
</dbReference>
<dbReference type="Proteomes" id="UP000288216">
    <property type="component" value="Unassembled WGS sequence"/>
</dbReference>
<dbReference type="PANTHER" id="PTHR28641">
    <property type="match status" value="1"/>
</dbReference>
<evidence type="ECO:0000256" key="1">
    <source>
        <dbReference type="ARBA" id="ARBA00004173"/>
    </source>
</evidence>
<dbReference type="InterPro" id="IPR035372">
    <property type="entry name" value="MCD_N"/>
</dbReference>
<evidence type="ECO:0000259" key="20">
    <source>
        <dbReference type="Pfam" id="PF17408"/>
    </source>
</evidence>
<comment type="caution">
    <text evidence="21">The sequence shown here is derived from an EMBL/GenBank/DDBJ whole genome shotgun (WGS) entry which is preliminary data.</text>
</comment>
<dbReference type="Gene3D" id="3.40.630.150">
    <property type="entry name" value="Malonyl-CoA decarboxylase, catalytic domain"/>
    <property type="match status" value="1"/>
</dbReference>
<comment type="subcellular location">
    <subcellularLocation>
        <location evidence="3">Cytoplasm</location>
    </subcellularLocation>
    <subcellularLocation>
        <location evidence="1">Mitochondrion</location>
    </subcellularLocation>
    <subcellularLocation>
        <location evidence="2">Peroxisome</location>
    </subcellularLocation>
</comment>
<dbReference type="FunFam" id="3.40.630.150:FF:000001">
    <property type="entry name" value="Malonyl-CoA decarboxylase, mitochondrial"/>
    <property type="match status" value="1"/>
</dbReference>
<evidence type="ECO:0000313" key="21">
    <source>
        <dbReference type="EMBL" id="GCB64497.1"/>
    </source>
</evidence>
<evidence type="ECO:0000259" key="19">
    <source>
        <dbReference type="Pfam" id="PF05292"/>
    </source>
</evidence>
<dbReference type="GO" id="GO:0005759">
    <property type="term" value="C:mitochondrial matrix"/>
    <property type="evidence" value="ECO:0007669"/>
    <property type="project" value="TreeGrafter"/>
</dbReference>
<keyword evidence="8" id="KW-0809">Transit peptide</keyword>
<dbReference type="OMA" id="CEQFAPD"/>
<evidence type="ECO:0000256" key="7">
    <source>
        <dbReference type="ARBA" id="ARBA00022832"/>
    </source>
</evidence>
<keyword evidence="6" id="KW-0210">Decarboxylase</keyword>
<evidence type="ECO:0000313" key="22">
    <source>
        <dbReference type="Proteomes" id="UP000288216"/>
    </source>
</evidence>
<evidence type="ECO:0000256" key="10">
    <source>
        <dbReference type="ARBA" id="ARBA00023128"/>
    </source>
</evidence>
<dbReference type="PANTHER" id="PTHR28641:SF1">
    <property type="entry name" value="MALONYL-COA DECARBOXYLASE, MITOCHONDRIAL"/>
    <property type="match status" value="1"/>
</dbReference>
<dbReference type="GO" id="GO:0006085">
    <property type="term" value="P:acetyl-CoA biosynthetic process"/>
    <property type="evidence" value="ECO:0007669"/>
    <property type="project" value="TreeGrafter"/>
</dbReference>
<dbReference type="OrthoDB" id="426718at2759"/>
<evidence type="ECO:0000256" key="5">
    <source>
        <dbReference type="ARBA" id="ARBA00022516"/>
    </source>
</evidence>
<evidence type="ECO:0000256" key="12">
    <source>
        <dbReference type="ARBA" id="ARBA00023160"/>
    </source>
</evidence>
<keyword evidence="5" id="KW-0444">Lipid biosynthesis</keyword>
<dbReference type="EMBL" id="BFAA01000053">
    <property type="protein sequence ID" value="GCB64497.1"/>
    <property type="molecule type" value="Genomic_DNA"/>
</dbReference>
<proteinExistence type="predicted"/>
<feature type="domain" description="Malonyl-CoA decarboxylase C-terminal" evidence="19">
    <location>
        <begin position="192"/>
        <end position="454"/>
    </location>
</feature>
<evidence type="ECO:0000256" key="2">
    <source>
        <dbReference type="ARBA" id="ARBA00004275"/>
    </source>
</evidence>
<keyword evidence="9" id="KW-0443">Lipid metabolism</keyword>
<keyword evidence="11" id="KW-0576">Peroxisome</keyword>
<keyword evidence="4" id="KW-0963">Cytoplasm</keyword>
<evidence type="ECO:0000256" key="8">
    <source>
        <dbReference type="ARBA" id="ARBA00022946"/>
    </source>
</evidence>
<feature type="domain" description="Malonyl-CoA decarboxylase N-terminal" evidence="20">
    <location>
        <begin position="98"/>
        <end position="189"/>
    </location>
</feature>
<dbReference type="AlphaFoldDB" id="A0A401NUG5"/>
<dbReference type="FunFam" id="1.20.140.90:FF:000001">
    <property type="entry name" value="Malonyl-CoA decarboxylase, mitochondrial"/>
    <property type="match status" value="1"/>
</dbReference>
<keyword evidence="7" id="KW-0276">Fatty acid metabolism</keyword>
<dbReference type="InterPro" id="IPR007956">
    <property type="entry name" value="Malonyl_CoA_deC_C"/>
</dbReference>
<dbReference type="STRING" id="75743.A0A401NUG5"/>
<evidence type="ECO:0000256" key="6">
    <source>
        <dbReference type="ARBA" id="ARBA00022793"/>
    </source>
</evidence>
<dbReference type="GO" id="GO:2001294">
    <property type="term" value="P:malonyl-CoA catabolic process"/>
    <property type="evidence" value="ECO:0007669"/>
    <property type="project" value="TreeGrafter"/>
</dbReference>
<evidence type="ECO:0000256" key="17">
    <source>
        <dbReference type="ARBA" id="ARBA00072063"/>
    </source>
</evidence>
<keyword evidence="22" id="KW-1185">Reference proteome</keyword>
<dbReference type="GO" id="GO:0006633">
    <property type="term" value="P:fatty acid biosynthetic process"/>
    <property type="evidence" value="ECO:0007669"/>
    <property type="project" value="UniProtKB-KW"/>
</dbReference>
<accession>A0A401NUG5</accession>
<comment type="catalytic activity">
    <reaction evidence="14">
        <text>malonyl-CoA + H(+) = acetyl-CoA + CO2</text>
        <dbReference type="Rhea" id="RHEA:18781"/>
        <dbReference type="ChEBI" id="CHEBI:15378"/>
        <dbReference type="ChEBI" id="CHEBI:16526"/>
        <dbReference type="ChEBI" id="CHEBI:57288"/>
        <dbReference type="ChEBI" id="CHEBI:57384"/>
        <dbReference type="EC" id="4.1.1.9"/>
    </reaction>
    <physiologicalReaction direction="left-to-right" evidence="14">
        <dbReference type="Rhea" id="RHEA:18782"/>
    </physiologicalReaction>
</comment>
<dbReference type="Pfam" id="PF05292">
    <property type="entry name" value="MCD"/>
    <property type="match status" value="1"/>
</dbReference>
<evidence type="ECO:0000256" key="15">
    <source>
        <dbReference type="ARBA" id="ARBA00060678"/>
    </source>
</evidence>
<name>A0A401NUG5_SCYTO</name>
<gene>
    <name evidence="21" type="ORF">scyTo_0000284</name>
</gene>
<comment type="pathway">
    <text evidence="15">Metabolic intermediate biosynthesis; acetyl-CoA biosynthesis; acetyl-CoA from malonyl-CoA: step 1/1.</text>
</comment>
<dbReference type="GO" id="GO:0005782">
    <property type="term" value="C:peroxisomal matrix"/>
    <property type="evidence" value="ECO:0007669"/>
    <property type="project" value="TreeGrafter"/>
</dbReference>
<sequence length="491" mass="55432">MVRWPLLWARRGEAAAALLSRYRGSLAPGRGCSSSSSGSRGPDMDELLRRTVAALPPYESRGISPALREGPSQEFVDFYRALETDGRAALLTKLAADYGADHGLVSQLCGQVTEGRDVDALLQAEARLRYSLTPRYKLLIGHICRLEGGVKFLVDLRADILQLLQSQSADSPQLREMNGILKMLLSDWFSVGFLNLERITWHSSCDLLQKISMYEAVHPVRNWVDIKRRVGPYRRCYVFTHNAMPREPLVVLHVALTDDIAKNIQAIVQYGPSPERSEDVNKITTAIFYSISTSQQGLQGVELGNYLIKRVVKELQGEFPHMKKFSSLSPIPGFTTWLLEILQIKEGKSNQIFTELEYKEIQDAIEGPVLETLKRLLSTNEWVRSDKLVRALEMPLMRLCAWYLYGEKHHGAALNPVANFHLQNGAVLWRLNWLADVSPRGLSSSSGMMANYRYFLEDTNHNSIQYLRSRHIEASEQILSLAAQCQKSSKL</sequence>
<evidence type="ECO:0000256" key="3">
    <source>
        <dbReference type="ARBA" id="ARBA00004496"/>
    </source>
</evidence>
<keyword evidence="12" id="KW-0275">Fatty acid biosynthesis</keyword>
<dbReference type="GO" id="GO:0046320">
    <property type="term" value="P:regulation of fatty acid oxidation"/>
    <property type="evidence" value="ECO:0007669"/>
    <property type="project" value="UniProtKB-ARBA"/>
</dbReference>
<dbReference type="Gene3D" id="1.20.140.90">
    <property type="entry name" value="Malonyl-CoA decarboxylase, oligemerization domain"/>
    <property type="match status" value="1"/>
</dbReference>
<organism evidence="21 22">
    <name type="scientific">Scyliorhinus torazame</name>
    <name type="common">Cloudy catshark</name>
    <name type="synonym">Catulus torazame</name>
    <dbReference type="NCBI Taxonomy" id="75743"/>
    <lineage>
        <taxon>Eukaryota</taxon>
        <taxon>Metazoa</taxon>
        <taxon>Chordata</taxon>
        <taxon>Craniata</taxon>
        <taxon>Vertebrata</taxon>
        <taxon>Chondrichthyes</taxon>
        <taxon>Elasmobranchii</taxon>
        <taxon>Galeomorphii</taxon>
        <taxon>Galeoidea</taxon>
        <taxon>Carcharhiniformes</taxon>
        <taxon>Scyliorhinidae</taxon>
        <taxon>Scyliorhinus</taxon>
    </lineage>
</organism>
<dbReference type="EC" id="4.1.1.9" evidence="16"/>
<evidence type="ECO:0000256" key="14">
    <source>
        <dbReference type="ARBA" id="ARBA00051499"/>
    </source>
</evidence>
<evidence type="ECO:0000256" key="11">
    <source>
        <dbReference type="ARBA" id="ARBA00023140"/>
    </source>
</evidence>
<evidence type="ECO:0000256" key="16">
    <source>
        <dbReference type="ARBA" id="ARBA00067069"/>
    </source>
</evidence>
<evidence type="ECO:0000256" key="9">
    <source>
        <dbReference type="ARBA" id="ARBA00023098"/>
    </source>
</evidence>
<evidence type="ECO:0000256" key="18">
    <source>
        <dbReference type="SAM" id="MobiDB-lite"/>
    </source>
</evidence>
<dbReference type="InterPro" id="IPR038917">
    <property type="entry name" value="Malonyl_CoA_deC"/>
</dbReference>
<dbReference type="Pfam" id="PF17408">
    <property type="entry name" value="MCD_N"/>
    <property type="match status" value="1"/>
</dbReference>
<keyword evidence="13" id="KW-0456">Lyase</keyword>
<dbReference type="GO" id="GO:0050080">
    <property type="term" value="F:malonyl-CoA decarboxylase activity"/>
    <property type="evidence" value="ECO:0007669"/>
    <property type="project" value="UniProtKB-EC"/>
</dbReference>
<dbReference type="InterPro" id="IPR038351">
    <property type="entry name" value="MCD_N_sf"/>
</dbReference>
<reference evidence="21 22" key="1">
    <citation type="journal article" date="2018" name="Nat. Ecol. Evol.">
        <title>Shark genomes provide insights into elasmobranch evolution and the origin of vertebrates.</title>
        <authorList>
            <person name="Hara Y"/>
            <person name="Yamaguchi K"/>
            <person name="Onimaru K"/>
            <person name="Kadota M"/>
            <person name="Koyanagi M"/>
            <person name="Keeley SD"/>
            <person name="Tatsumi K"/>
            <person name="Tanaka K"/>
            <person name="Motone F"/>
            <person name="Kageyama Y"/>
            <person name="Nozu R"/>
            <person name="Adachi N"/>
            <person name="Nishimura O"/>
            <person name="Nakagawa R"/>
            <person name="Tanegashima C"/>
            <person name="Kiyatake I"/>
            <person name="Matsumoto R"/>
            <person name="Murakumo K"/>
            <person name="Nishida K"/>
            <person name="Terakita A"/>
            <person name="Kuratani S"/>
            <person name="Sato K"/>
            <person name="Hyodo S Kuraku.S."/>
        </authorList>
    </citation>
    <scope>NUCLEOTIDE SEQUENCE [LARGE SCALE GENOMIC DNA]</scope>
</reference>